<feature type="compositionally biased region" description="Polar residues" evidence="1">
    <location>
        <begin position="229"/>
        <end position="244"/>
    </location>
</feature>
<feature type="region of interest" description="Disordered" evidence="1">
    <location>
        <begin position="1"/>
        <end position="31"/>
    </location>
</feature>
<reference evidence="2 3" key="1">
    <citation type="submission" date="2018-11" db="EMBL/GenBank/DDBJ databases">
        <authorList>
            <consortium name="Pathogen Informatics"/>
        </authorList>
    </citation>
    <scope>NUCLEOTIDE SEQUENCE [LARGE SCALE GENOMIC DNA]</scope>
</reference>
<proteinExistence type="predicted"/>
<gene>
    <name evidence="2" type="ORF">DILT_LOCUS14</name>
</gene>
<feature type="compositionally biased region" description="Low complexity" evidence="1">
    <location>
        <begin position="153"/>
        <end position="167"/>
    </location>
</feature>
<dbReference type="Proteomes" id="UP000281553">
    <property type="component" value="Unassembled WGS sequence"/>
</dbReference>
<feature type="compositionally biased region" description="Low complexity" evidence="1">
    <location>
        <begin position="1"/>
        <end position="13"/>
    </location>
</feature>
<evidence type="ECO:0000313" key="2">
    <source>
        <dbReference type="EMBL" id="VDK29197.1"/>
    </source>
</evidence>
<name>A0A3P6P7P1_DIBLA</name>
<feature type="compositionally biased region" description="Polar residues" evidence="1">
    <location>
        <begin position="99"/>
        <end position="111"/>
    </location>
</feature>
<evidence type="ECO:0000313" key="3">
    <source>
        <dbReference type="Proteomes" id="UP000281553"/>
    </source>
</evidence>
<feature type="non-terminal residue" evidence="2">
    <location>
        <position position="244"/>
    </location>
</feature>
<feature type="compositionally biased region" description="Basic and acidic residues" evidence="1">
    <location>
        <begin position="17"/>
        <end position="27"/>
    </location>
</feature>
<feature type="region of interest" description="Disordered" evidence="1">
    <location>
        <begin position="74"/>
        <end position="184"/>
    </location>
</feature>
<dbReference type="EMBL" id="UYRU01000072">
    <property type="protein sequence ID" value="VDK29197.1"/>
    <property type="molecule type" value="Genomic_DNA"/>
</dbReference>
<accession>A0A3P6P7P1</accession>
<sequence>MEESSESVVTTTSTEEESAHQHRKSTEVKLNPTGGFLPVNYNVEVIPPIVVSVVNCANEENEVKPVTVDPMQLAVSDDESSYTSDVDRPQRRKQEKCKTPTSVNTQYNGCLQPTLDGRTAPNSSIRPVKSSDDMTDGGGSSVFCDDATRTSEELSQSTSSILSQTKSDQPPKRLPPTDLPDRAHSYNAIQSCDNADDRDELGGLNFSSPKVSIKRKRDLVLLDGEPQRRLSSQSTGSVITSDFS</sequence>
<keyword evidence="3" id="KW-1185">Reference proteome</keyword>
<feature type="region of interest" description="Disordered" evidence="1">
    <location>
        <begin position="225"/>
        <end position="244"/>
    </location>
</feature>
<protein>
    <submittedName>
        <fullName evidence="2">Uncharacterized protein</fullName>
    </submittedName>
</protein>
<organism evidence="2 3">
    <name type="scientific">Dibothriocephalus latus</name>
    <name type="common">Fish tapeworm</name>
    <name type="synonym">Diphyllobothrium latum</name>
    <dbReference type="NCBI Taxonomy" id="60516"/>
    <lineage>
        <taxon>Eukaryota</taxon>
        <taxon>Metazoa</taxon>
        <taxon>Spiralia</taxon>
        <taxon>Lophotrochozoa</taxon>
        <taxon>Platyhelminthes</taxon>
        <taxon>Cestoda</taxon>
        <taxon>Eucestoda</taxon>
        <taxon>Diphyllobothriidea</taxon>
        <taxon>Diphyllobothriidae</taxon>
        <taxon>Dibothriocephalus</taxon>
    </lineage>
</organism>
<dbReference type="AlphaFoldDB" id="A0A3P6P7P1"/>
<evidence type="ECO:0000256" key="1">
    <source>
        <dbReference type="SAM" id="MobiDB-lite"/>
    </source>
</evidence>